<feature type="compositionally biased region" description="Basic and acidic residues" evidence="1">
    <location>
        <begin position="79"/>
        <end position="89"/>
    </location>
</feature>
<sequence>MEKKNLEKLYQEKLKDFRQVPDEHVWESIAASLDKKKKKRVIPLWWKLGGVAALLALFVFVINPFESAIPEDQTTSTEKNTDQNPEKNTRNQKLSNDSIEIIRAENEPKLADTEKADQTNETNTIQITTTQSSQKDNVNEAAGQQFANTKTQKDQQKESVKNKGRILVAENEPSNERRLKKNNNQIDFNKSLSNNSKNSEVATTIDTEKEKVDTDLYKKDALDKELSNTKEAVAKTAVDSLDLENGKKSIFDAIKEKEDQEEVAEVETKENKWSVGPSIAPVYFDAVGQGSPIHSNFVENSKSGNINLSYGLTVAYDLGKRLKVRSGIHKVDYGYDTNEIVFSSSIAANSTGTIDNINFSQSSRTIVVQSKKAASNELSSPNASDFAAQTPERDGIMSQQLGYLEVPLELNYTLVDKKVGVNLIGGFSSLFLVDNSVSLQSEGLVTEIGEANNVNTVNFSGNFGLGFSYEFSPKIQINLEPVFKYQLNTFSQTAGSFNPYSVGIYSGVRFNF</sequence>
<evidence type="ECO:0000313" key="4">
    <source>
        <dbReference type="Proteomes" id="UP001597526"/>
    </source>
</evidence>
<evidence type="ECO:0008006" key="5">
    <source>
        <dbReference type="Google" id="ProtNLM"/>
    </source>
</evidence>
<accession>A0ABW5MZQ6</accession>
<dbReference type="RefSeq" id="WP_377767513.1">
    <property type="nucleotide sequence ID" value="NZ_JBHULB010000017.1"/>
</dbReference>
<evidence type="ECO:0000313" key="3">
    <source>
        <dbReference type="EMBL" id="MFD2587970.1"/>
    </source>
</evidence>
<dbReference type="Proteomes" id="UP001597526">
    <property type="component" value="Unassembled WGS sequence"/>
</dbReference>
<gene>
    <name evidence="3" type="ORF">ACFSQJ_13575</name>
</gene>
<dbReference type="EMBL" id="JBHULB010000017">
    <property type="protein sequence ID" value="MFD2587970.1"/>
    <property type="molecule type" value="Genomic_DNA"/>
</dbReference>
<protein>
    <recommendedName>
        <fullName evidence="5">Outer membrane protein beta-barrel domain-containing protein</fullName>
    </recommendedName>
</protein>
<keyword evidence="2" id="KW-0472">Membrane</keyword>
<reference evidence="4" key="1">
    <citation type="journal article" date="2019" name="Int. J. Syst. Evol. Microbiol.">
        <title>The Global Catalogue of Microorganisms (GCM) 10K type strain sequencing project: providing services to taxonomists for standard genome sequencing and annotation.</title>
        <authorList>
            <consortium name="The Broad Institute Genomics Platform"/>
            <consortium name="The Broad Institute Genome Sequencing Center for Infectious Disease"/>
            <person name="Wu L."/>
            <person name="Ma J."/>
        </authorList>
    </citation>
    <scope>NUCLEOTIDE SEQUENCE [LARGE SCALE GENOMIC DNA]</scope>
    <source>
        <strain evidence="4">KCTC 52368</strain>
    </source>
</reference>
<name>A0ABW5MZQ6_9FLAO</name>
<proteinExistence type="predicted"/>
<keyword evidence="4" id="KW-1185">Reference proteome</keyword>
<feature type="transmembrane region" description="Helical" evidence="2">
    <location>
        <begin position="44"/>
        <end position="65"/>
    </location>
</feature>
<evidence type="ECO:0000256" key="1">
    <source>
        <dbReference type="SAM" id="MobiDB-lite"/>
    </source>
</evidence>
<evidence type="ECO:0000256" key="2">
    <source>
        <dbReference type="SAM" id="Phobius"/>
    </source>
</evidence>
<feature type="compositionally biased region" description="Low complexity" evidence="1">
    <location>
        <begin position="189"/>
        <end position="199"/>
    </location>
</feature>
<organism evidence="3 4">
    <name type="scientific">Croceitalea marina</name>
    <dbReference type="NCBI Taxonomy" id="1775166"/>
    <lineage>
        <taxon>Bacteria</taxon>
        <taxon>Pseudomonadati</taxon>
        <taxon>Bacteroidota</taxon>
        <taxon>Flavobacteriia</taxon>
        <taxon>Flavobacteriales</taxon>
        <taxon>Flavobacteriaceae</taxon>
        <taxon>Croceitalea</taxon>
    </lineage>
</organism>
<feature type="compositionally biased region" description="Basic and acidic residues" evidence="1">
    <location>
        <begin position="100"/>
        <end position="118"/>
    </location>
</feature>
<feature type="region of interest" description="Disordered" evidence="1">
    <location>
        <begin position="72"/>
        <end position="122"/>
    </location>
</feature>
<feature type="region of interest" description="Disordered" evidence="1">
    <location>
        <begin position="170"/>
        <end position="202"/>
    </location>
</feature>
<comment type="caution">
    <text evidence="3">The sequence shown here is derived from an EMBL/GenBank/DDBJ whole genome shotgun (WGS) entry which is preliminary data.</text>
</comment>
<keyword evidence="2" id="KW-0812">Transmembrane</keyword>
<keyword evidence="2" id="KW-1133">Transmembrane helix</keyword>